<dbReference type="EMBL" id="MNCJ02000331">
    <property type="protein sequence ID" value="KAF5762164.1"/>
    <property type="molecule type" value="Genomic_DNA"/>
</dbReference>
<organism evidence="1 2">
    <name type="scientific">Helianthus annuus</name>
    <name type="common">Common sunflower</name>
    <dbReference type="NCBI Taxonomy" id="4232"/>
    <lineage>
        <taxon>Eukaryota</taxon>
        <taxon>Viridiplantae</taxon>
        <taxon>Streptophyta</taxon>
        <taxon>Embryophyta</taxon>
        <taxon>Tracheophyta</taxon>
        <taxon>Spermatophyta</taxon>
        <taxon>Magnoliopsida</taxon>
        <taxon>eudicotyledons</taxon>
        <taxon>Gunneridae</taxon>
        <taxon>Pentapetalae</taxon>
        <taxon>asterids</taxon>
        <taxon>campanulids</taxon>
        <taxon>Asterales</taxon>
        <taxon>Asteraceae</taxon>
        <taxon>Asteroideae</taxon>
        <taxon>Heliantheae alliance</taxon>
        <taxon>Heliantheae</taxon>
        <taxon>Helianthus</taxon>
    </lineage>
</organism>
<reference evidence="1" key="1">
    <citation type="journal article" date="2017" name="Nature">
        <title>The sunflower genome provides insights into oil metabolism, flowering and Asterid evolution.</title>
        <authorList>
            <person name="Badouin H."/>
            <person name="Gouzy J."/>
            <person name="Grassa C.J."/>
            <person name="Murat F."/>
            <person name="Staton S.E."/>
            <person name="Cottret L."/>
            <person name="Lelandais-Briere C."/>
            <person name="Owens G.L."/>
            <person name="Carrere S."/>
            <person name="Mayjonade B."/>
            <person name="Legrand L."/>
            <person name="Gill N."/>
            <person name="Kane N.C."/>
            <person name="Bowers J.E."/>
            <person name="Hubner S."/>
            <person name="Bellec A."/>
            <person name="Berard A."/>
            <person name="Berges H."/>
            <person name="Blanchet N."/>
            <person name="Boniface M.C."/>
            <person name="Brunel D."/>
            <person name="Catrice O."/>
            <person name="Chaidir N."/>
            <person name="Claudel C."/>
            <person name="Donnadieu C."/>
            <person name="Faraut T."/>
            <person name="Fievet G."/>
            <person name="Helmstetter N."/>
            <person name="King M."/>
            <person name="Knapp S.J."/>
            <person name="Lai Z."/>
            <person name="Le Paslier M.C."/>
            <person name="Lippi Y."/>
            <person name="Lorenzon L."/>
            <person name="Mandel J.R."/>
            <person name="Marage G."/>
            <person name="Marchand G."/>
            <person name="Marquand E."/>
            <person name="Bret-Mestries E."/>
            <person name="Morien E."/>
            <person name="Nambeesan S."/>
            <person name="Nguyen T."/>
            <person name="Pegot-Espagnet P."/>
            <person name="Pouilly N."/>
            <person name="Raftis F."/>
            <person name="Sallet E."/>
            <person name="Schiex T."/>
            <person name="Thomas J."/>
            <person name="Vandecasteele C."/>
            <person name="Vares D."/>
            <person name="Vear F."/>
            <person name="Vautrin S."/>
            <person name="Crespi M."/>
            <person name="Mangin B."/>
            <person name="Burke J.M."/>
            <person name="Salse J."/>
            <person name="Munos S."/>
            <person name="Vincourt P."/>
            <person name="Rieseberg L.H."/>
            <person name="Langlade N.B."/>
        </authorList>
    </citation>
    <scope>NUCLEOTIDE SEQUENCE</scope>
    <source>
        <tissue evidence="1">Leaves</tissue>
    </source>
</reference>
<reference evidence="1" key="2">
    <citation type="submission" date="2020-06" db="EMBL/GenBank/DDBJ databases">
        <title>Helianthus annuus Genome sequencing and assembly Release 2.</title>
        <authorList>
            <person name="Gouzy J."/>
            <person name="Langlade N."/>
            <person name="Munos S."/>
        </authorList>
    </citation>
    <scope>NUCLEOTIDE SEQUENCE</scope>
    <source>
        <tissue evidence="1">Leaves</tissue>
    </source>
</reference>
<sequence length="115" mass="12707">MMSSACSTFSSWVKFLGNLNIAAYVKVSKTVRCGYNTSSCVTKPIFRFTKLEKGWPLYVMLPEIFPSSLPPRAVSKVVFPLPDGPSMASNSPGRTTPLTPLRIVRVLFDSCEVKQ</sequence>
<accession>A0A9K3DVF9</accession>
<evidence type="ECO:0000313" key="2">
    <source>
        <dbReference type="Proteomes" id="UP000215914"/>
    </source>
</evidence>
<dbReference type="AlphaFoldDB" id="A0A9K3DVF9"/>
<gene>
    <name evidence="1" type="ORF">HanXRQr2_Chr16g0773561</name>
</gene>
<proteinExistence type="predicted"/>
<protein>
    <submittedName>
        <fullName evidence="1">Uncharacterized protein</fullName>
    </submittedName>
</protein>
<name>A0A9K3DVF9_HELAN</name>
<dbReference type="Proteomes" id="UP000215914">
    <property type="component" value="Unassembled WGS sequence"/>
</dbReference>
<dbReference type="Gramene" id="mRNA:HanXRQr2_Chr16g0773561">
    <property type="protein sequence ID" value="CDS:HanXRQr2_Chr16g0773561.1"/>
    <property type="gene ID" value="HanXRQr2_Chr16g0773561"/>
</dbReference>
<comment type="caution">
    <text evidence="1">The sequence shown here is derived from an EMBL/GenBank/DDBJ whole genome shotgun (WGS) entry which is preliminary data.</text>
</comment>
<keyword evidence="2" id="KW-1185">Reference proteome</keyword>
<evidence type="ECO:0000313" key="1">
    <source>
        <dbReference type="EMBL" id="KAF5762164.1"/>
    </source>
</evidence>